<protein>
    <submittedName>
        <fullName evidence="1">Uncharacterized protein</fullName>
    </submittedName>
</protein>
<proteinExistence type="predicted"/>
<sequence>MSDFDFPPYLEEWQGSYAIQSVPFEKARHPCFDVVLLIGFSQEAPQAGAEQGLGRRFEILIAWGIRRISTVTHGIGRTARRSTFQAA</sequence>
<reference evidence="1 2" key="1">
    <citation type="submission" date="2014-09" db="EMBL/GenBank/DDBJ databases">
        <title>Draft genome of Bradyrhizobium japonicum Is-34.</title>
        <authorList>
            <person name="Tsurumaru H."/>
            <person name="Yamakawa T."/>
            <person name="Hashimoto S."/>
            <person name="Okizaki K."/>
            <person name="Kanesaki Y."/>
            <person name="Yoshikawa H."/>
            <person name="Yajima S."/>
        </authorList>
    </citation>
    <scope>NUCLEOTIDE SEQUENCE [LARGE SCALE GENOMIC DNA]</scope>
    <source>
        <strain evidence="1 2">Is-34</strain>
    </source>
</reference>
<dbReference type="Proteomes" id="UP000030377">
    <property type="component" value="Unassembled WGS sequence"/>
</dbReference>
<accession>A0A0A3XYR6</accession>
<dbReference type="EMBL" id="JRPN01000010">
    <property type="protein sequence ID" value="KGT79505.1"/>
    <property type="molecule type" value="Genomic_DNA"/>
</dbReference>
<organism evidence="1 2">
    <name type="scientific">Bradyrhizobium japonicum</name>
    <dbReference type="NCBI Taxonomy" id="375"/>
    <lineage>
        <taxon>Bacteria</taxon>
        <taxon>Pseudomonadati</taxon>
        <taxon>Pseudomonadota</taxon>
        <taxon>Alphaproteobacteria</taxon>
        <taxon>Hyphomicrobiales</taxon>
        <taxon>Nitrobacteraceae</taxon>
        <taxon>Bradyrhizobium</taxon>
    </lineage>
</organism>
<evidence type="ECO:0000313" key="2">
    <source>
        <dbReference type="Proteomes" id="UP000030377"/>
    </source>
</evidence>
<name>A0A0A3XYR6_BRAJP</name>
<dbReference type="AlphaFoldDB" id="A0A0A3XYR6"/>
<comment type="caution">
    <text evidence="1">The sequence shown here is derived from an EMBL/GenBank/DDBJ whole genome shotgun (WGS) entry which is preliminary data.</text>
</comment>
<evidence type="ECO:0000313" key="1">
    <source>
        <dbReference type="EMBL" id="KGT79505.1"/>
    </source>
</evidence>
<gene>
    <name evidence="1" type="ORF">MA20_11445</name>
</gene>